<keyword evidence="4 5" id="KW-0472">Membrane</keyword>
<organism evidence="8 9">
    <name type="scientific">Sinanodonta woodiana</name>
    <name type="common">Chinese pond mussel</name>
    <name type="synonym">Anodonta woodiana</name>
    <dbReference type="NCBI Taxonomy" id="1069815"/>
    <lineage>
        <taxon>Eukaryota</taxon>
        <taxon>Metazoa</taxon>
        <taxon>Spiralia</taxon>
        <taxon>Lophotrochozoa</taxon>
        <taxon>Mollusca</taxon>
        <taxon>Bivalvia</taxon>
        <taxon>Autobranchia</taxon>
        <taxon>Heteroconchia</taxon>
        <taxon>Palaeoheterodonta</taxon>
        <taxon>Unionida</taxon>
        <taxon>Unionoidea</taxon>
        <taxon>Unionidae</taxon>
        <taxon>Unioninae</taxon>
        <taxon>Sinanodonta</taxon>
    </lineage>
</organism>
<evidence type="ECO:0000256" key="5">
    <source>
        <dbReference type="SAM" id="Phobius"/>
    </source>
</evidence>
<evidence type="ECO:0000259" key="7">
    <source>
        <dbReference type="Pfam" id="PF02932"/>
    </source>
</evidence>
<evidence type="ECO:0000256" key="1">
    <source>
        <dbReference type="ARBA" id="ARBA00004141"/>
    </source>
</evidence>
<dbReference type="GO" id="GO:0016020">
    <property type="term" value="C:membrane"/>
    <property type="evidence" value="ECO:0007669"/>
    <property type="project" value="UniProtKB-SubCell"/>
</dbReference>
<evidence type="ECO:0000256" key="4">
    <source>
        <dbReference type="ARBA" id="ARBA00023136"/>
    </source>
</evidence>
<evidence type="ECO:0000259" key="6">
    <source>
        <dbReference type="Pfam" id="PF02931"/>
    </source>
</evidence>
<gene>
    <name evidence="8" type="ORF">ACJMK2_044029</name>
</gene>
<feature type="transmembrane region" description="Helical" evidence="5">
    <location>
        <begin position="202"/>
        <end position="225"/>
    </location>
</feature>
<dbReference type="InterPro" id="IPR006201">
    <property type="entry name" value="Neur_channel"/>
</dbReference>
<feature type="transmembrane region" description="Helical" evidence="5">
    <location>
        <begin position="231"/>
        <end position="248"/>
    </location>
</feature>
<feature type="transmembrane region" description="Helical" evidence="5">
    <location>
        <begin position="260"/>
        <end position="283"/>
    </location>
</feature>
<dbReference type="EMBL" id="JBJQND010000009">
    <property type="protein sequence ID" value="KAL3866753.1"/>
    <property type="molecule type" value="Genomic_DNA"/>
</dbReference>
<name>A0ABD3W1K9_SINWO</name>
<keyword evidence="2 5" id="KW-0812">Transmembrane</keyword>
<dbReference type="InterPro" id="IPR036734">
    <property type="entry name" value="Neur_chan_lig-bd_sf"/>
</dbReference>
<evidence type="ECO:0000313" key="8">
    <source>
        <dbReference type="EMBL" id="KAL3866753.1"/>
    </source>
</evidence>
<accession>A0ABD3W1K9</accession>
<dbReference type="AlphaFoldDB" id="A0ABD3W1K9"/>
<proteinExistence type="predicted"/>
<reference evidence="8 9" key="1">
    <citation type="submission" date="2024-11" db="EMBL/GenBank/DDBJ databases">
        <title>Chromosome-level genome assembly of the freshwater bivalve Anodonta woodiana.</title>
        <authorList>
            <person name="Chen X."/>
        </authorList>
    </citation>
    <scope>NUCLEOTIDE SEQUENCE [LARGE SCALE GENOMIC DNA]</scope>
    <source>
        <strain evidence="8">MN2024</strain>
        <tissue evidence="8">Gills</tissue>
    </source>
</reference>
<feature type="domain" description="Neurotransmitter-gated ion-channel transmembrane" evidence="7">
    <location>
        <begin position="208"/>
        <end position="316"/>
    </location>
</feature>
<evidence type="ECO:0000256" key="3">
    <source>
        <dbReference type="ARBA" id="ARBA00022989"/>
    </source>
</evidence>
<dbReference type="InterPro" id="IPR036719">
    <property type="entry name" value="Neuro-gated_channel_TM_sf"/>
</dbReference>
<dbReference type="Gene3D" id="1.20.58.390">
    <property type="entry name" value="Neurotransmitter-gated ion-channel transmembrane domain"/>
    <property type="match status" value="1"/>
</dbReference>
<dbReference type="SUPFAM" id="SSF90112">
    <property type="entry name" value="Neurotransmitter-gated ion-channel transmembrane pore"/>
    <property type="match status" value="1"/>
</dbReference>
<evidence type="ECO:0000313" key="9">
    <source>
        <dbReference type="Proteomes" id="UP001634394"/>
    </source>
</evidence>
<dbReference type="PANTHER" id="PTHR18945">
    <property type="entry name" value="NEUROTRANSMITTER GATED ION CHANNEL"/>
    <property type="match status" value="1"/>
</dbReference>
<dbReference type="Proteomes" id="UP001634394">
    <property type="component" value="Unassembled WGS sequence"/>
</dbReference>
<dbReference type="Pfam" id="PF02931">
    <property type="entry name" value="Neur_chan_LBD"/>
    <property type="match status" value="1"/>
</dbReference>
<dbReference type="InterPro" id="IPR038050">
    <property type="entry name" value="Neuro_actylchol_rec"/>
</dbReference>
<dbReference type="Gene3D" id="2.70.170.10">
    <property type="entry name" value="Neurotransmitter-gated ion-channel ligand-binding domain"/>
    <property type="match status" value="1"/>
</dbReference>
<dbReference type="InterPro" id="IPR006202">
    <property type="entry name" value="Neur_chan_lig-bd"/>
</dbReference>
<keyword evidence="3 5" id="KW-1133">Transmembrane helix</keyword>
<comment type="caution">
    <text evidence="8">The sequence shown here is derived from an EMBL/GenBank/DDBJ whole genome shotgun (WGS) entry which is preliminary data.</text>
</comment>
<dbReference type="PRINTS" id="PR00252">
    <property type="entry name" value="NRIONCHANNEL"/>
</dbReference>
<dbReference type="CDD" id="cd18989">
    <property type="entry name" value="LGIC_ECD_cation"/>
    <property type="match status" value="1"/>
</dbReference>
<evidence type="ECO:0000256" key="2">
    <source>
        <dbReference type="ARBA" id="ARBA00022692"/>
    </source>
</evidence>
<keyword evidence="9" id="KW-1185">Reference proteome</keyword>
<dbReference type="InterPro" id="IPR006029">
    <property type="entry name" value="Neurotrans-gated_channel_TM"/>
</dbReference>
<feature type="transmembrane region" description="Helical" evidence="5">
    <location>
        <begin position="336"/>
        <end position="356"/>
    </location>
</feature>
<sequence length="361" mass="41526">MLHTDLMALYNKRIRPLQNQNRLLTVSVAFNLISVLGLEESIQKLSISGYFKLSWKDEFLVWNASEYGELYSVEFPQDEIWKPDIVLSNGYERFNVLGENFVKITVTQNGTATWNPGDVFDSTCSIDTTYYPFDTQLCELQFLIWSYGIDELEIKPYFQAISNSGFHENGEWQLLEAWMTTDETHLSPNVIMSLKLQRRSKFFMLEFLVPIMLLSLLNSFVFLVPCHSGEKISFSVTVYVAYGVYLSNISSSLPHNSMHISCLTIYLICMLSLSVIATFLVALELRYFFTTNEQAAEDADKNVYTNHLDTKVTSRESSKEGQTNNLTLKLKTMNTMLFWIFIAVDVLFSVGFFLYLRSQDA</sequence>
<dbReference type="FunFam" id="2.70.170.10:FF:000028">
    <property type="entry name" value="AcetylCholine Receptor"/>
    <property type="match status" value="1"/>
</dbReference>
<dbReference type="Pfam" id="PF02932">
    <property type="entry name" value="Neur_chan_memb"/>
    <property type="match status" value="1"/>
</dbReference>
<feature type="domain" description="Neurotransmitter-gated ion-channel ligand-binding" evidence="6">
    <location>
        <begin position="3"/>
        <end position="199"/>
    </location>
</feature>
<dbReference type="SUPFAM" id="SSF63712">
    <property type="entry name" value="Nicotinic receptor ligand binding domain-like"/>
    <property type="match status" value="1"/>
</dbReference>
<comment type="subcellular location">
    <subcellularLocation>
        <location evidence="1">Membrane</location>
        <topology evidence="1">Multi-pass membrane protein</topology>
    </subcellularLocation>
</comment>
<dbReference type="CDD" id="cd19051">
    <property type="entry name" value="LGIC_TM_cation"/>
    <property type="match status" value="1"/>
</dbReference>
<protein>
    <submittedName>
        <fullName evidence="8">Uncharacterized protein</fullName>
    </submittedName>
</protein>